<dbReference type="Gene3D" id="3.40.50.300">
    <property type="entry name" value="P-loop containing nucleotide triphosphate hydrolases"/>
    <property type="match status" value="1"/>
</dbReference>
<dbReference type="PANTHER" id="PTHR12905">
    <property type="entry name" value="METALLOPHOSPHOESTERASE"/>
    <property type="match status" value="1"/>
</dbReference>
<dbReference type="Pfam" id="PF00149">
    <property type="entry name" value="Metallophos"/>
    <property type="match status" value="1"/>
</dbReference>
<evidence type="ECO:0000259" key="2">
    <source>
        <dbReference type="Pfam" id="PF00149"/>
    </source>
</evidence>
<dbReference type="InterPro" id="IPR004843">
    <property type="entry name" value="Calcineurin-like_PHP"/>
</dbReference>
<dbReference type="SUPFAM" id="SSF53335">
    <property type="entry name" value="S-adenosyl-L-methionine-dependent methyltransferases"/>
    <property type="match status" value="2"/>
</dbReference>
<sequence>MGRSAGPLEEGDPPRGEAPEPGLEDGIGATRISPTKQNTIAKLIDRFWDGRVSAEEMALRLPEGLWEELQSGPGAASLEDMQRAAKTATNKVRQNFREAKRQGRQQQRKSREQILLQRYSLLALPVRELKEEDPAPPPPPFFAAAGETSSSACPRLSLDWLRAPRAVVPELNCLPARRYFALRQPQLLGRELRKLREKRAQVEYLGAAVVSRLEAAAAAGRPVRRIVDFGGGRGDFALCLAWVLGLRAARGELPAELPEVLVLELEEAYCEQGRKRAAALAVSSPQSAKVCFRCQDLRSFAEPFDLAVGLHACGPLVDAVLEHCFVSKAEFVLLTCCFGKIPKRAADFGLLYPRAGGAMVRGREEFFELCRLADGPEDKESSQAMRIVNSDRCCWVRQRGGWAHLFAIPRSVTNKNIIVAGAACALRAGLLDVAGTPKFELPEDLHGVPLLPGPTPQTPGTIRVVMVADTHCRHGQLSLPPGDLLLVCGDFTKSGLREEVEDFALWLDGLDFAAKVVIAGNHEVTFDGSYYRDRGHSFHKDHGPIDAAQVKEIISRRPGLRYLEDEGLLLQLGADPFLPAVHIYGSPAQAPFFGEHSMAAFARSQLEEEAAMESVFKGGGGWPASGGSESQDPSRRTPQLAGGPPVDILVTHGPPYGIGDLSSEHGQDGRAAFAGSRALLAAVQKGKPVLHAFGHIHEGYGVRRNAATYFVNAAMCSERYVPQRLPIVVDLPRAAPGSGRGLCAPPAGQLPGEGPVFWQARPASLSSYGEAGKPHLSETVGGTATSPLFVRLMEELHDGRPELHTATGSSGYRNKASYSLGPQFAGVQETCAPEVNQLALRLQELAQESPDPAFFVEAALKLTRRGTLGVKLVLRGQEAAASWLGLGLPQQVAGGFCTEDSPAASWHKLLKASVPEVCSVTYQVAPAGSDEKPPKSPWHPRYPMPSPLFGEPFVIEETPAVRGEKGLAFRLSPDAFSEVNSPAEDAMTDVVVDWAKMLQQQGCLGETLCMFGRNSGFIGLALQQHCGFKRVYAYTHCPVTLADLDASVAMNGATAAGWVVGRSEKYDFGGVLSRIPKGQGPLFVHVTNSRHGLADGVIPALKARSDVIAVAYNSCSHLPLPGEWQELCSGPGAFELRAFRSFDLLAGTEFLSSYFLLVRRPPVLVLPVGPPGVGKSWLARQLAATLTCAVFERDKAFFEERLRRSDVGLAEAKRRTHERLLAALRGAGASSTELGSPESLPTAVLLDSTNGSQAAREAYCTAFKPRRLIYVALRPPEEKMLDFLLGRVRSRGQSADTPEHERLVGIGGLRPEASDQEMRDKVSRILAALEWPDASVPPQLSSDPATTTAAGPLELIMLKAQADDTAAVQAVLWKCFLHLCCPFLANLEA</sequence>
<dbReference type="PANTHER" id="PTHR12905:SF0">
    <property type="entry name" value="CALCINEURIN-LIKE PHOSPHOESTERASE DOMAIN-CONTAINING PROTEIN"/>
    <property type="match status" value="1"/>
</dbReference>
<dbReference type="InterPro" id="IPR025714">
    <property type="entry name" value="Methyltranfer_dom"/>
</dbReference>
<dbReference type="SUPFAM" id="SSF52540">
    <property type="entry name" value="P-loop containing nucleoside triphosphate hydrolases"/>
    <property type="match status" value="1"/>
</dbReference>
<feature type="region of interest" description="Disordered" evidence="1">
    <location>
        <begin position="1"/>
        <end position="34"/>
    </location>
</feature>
<feature type="region of interest" description="Disordered" evidence="1">
    <location>
        <begin position="617"/>
        <end position="642"/>
    </location>
</feature>
<proteinExistence type="predicted"/>
<evidence type="ECO:0000313" key="4">
    <source>
        <dbReference type="EMBL" id="CAE8621765.1"/>
    </source>
</evidence>
<dbReference type="InterPro" id="IPR029052">
    <property type="entry name" value="Metallo-depent_PP-like"/>
</dbReference>
<dbReference type="Gene3D" id="3.60.21.10">
    <property type="match status" value="1"/>
</dbReference>
<feature type="domain" description="Methyltransferase" evidence="3">
    <location>
        <begin position="198"/>
        <end position="338"/>
    </location>
</feature>
<dbReference type="Pfam" id="PF13679">
    <property type="entry name" value="Methyltransf_32"/>
    <property type="match status" value="1"/>
</dbReference>
<dbReference type="InterPro" id="IPR027417">
    <property type="entry name" value="P-loop_NTPase"/>
</dbReference>
<evidence type="ECO:0000313" key="5">
    <source>
        <dbReference type="Proteomes" id="UP000654075"/>
    </source>
</evidence>
<protein>
    <submittedName>
        <fullName evidence="4">Uncharacterized protein</fullName>
    </submittedName>
</protein>
<organism evidence="4 5">
    <name type="scientific">Polarella glacialis</name>
    <name type="common">Dinoflagellate</name>
    <dbReference type="NCBI Taxonomy" id="89957"/>
    <lineage>
        <taxon>Eukaryota</taxon>
        <taxon>Sar</taxon>
        <taxon>Alveolata</taxon>
        <taxon>Dinophyceae</taxon>
        <taxon>Suessiales</taxon>
        <taxon>Suessiaceae</taxon>
        <taxon>Polarella</taxon>
    </lineage>
</organism>
<gene>
    <name evidence="4" type="ORF">PGLA1383_LOCUS39284</name>
</gene>
<name>A0A813G4G1_POLGL</name>
<dbReference type="EMBL" id="CAJNNV010027815">
    <property type="protein sequence ID" value="CAE8621765.1"/>
    <property type="molecule type" value="Genomic_DNA"/>
</dbReference>
<dbReference type="Pfam" id="PF13671">
    <property type="entry name" value="AAA_33"/>
    <property type="match status" value="1"/>
</dbReference>
<evidence type="ECO:0000259" key="3">
    <source>
        <dbReference type="Pfam" id="PF13679"/>
    </source>
</evidence>
<reference evidence="4" key="1">
    <citation type="submission" date="2021-02" db="EMBL/GenBank/DDBJ databases">
        <authorList>
            <person name="Dougan E. K."/>
            <person name="Rhodes N."/>
            <person name="Thang M."/>
            <person name="Chan C."/>
        </authorList>
    </citation>
    <scope>NUCLEOTIDE SEQUENCE</scope>
</reference>
<evidence type="ECO:0000256" key="1">
    <source>
        <dbReference type="SAM" id="MobiDB-lite"/>
    </source>
</evidence>
<dbReference type="GO" id="GO:0016787">
    <property type="term" value="F:hydrolase activity"/>
    <property type="evidence" value="ECO:0007669"/>
    <property type="project" value="InterPro"/>
</dbReference>
<dbReference type="CDD" id="cd07379">
    <property type="entry name" value="MPP_239FB"/>
    <property type="match status" value="1"/>
</dbReference>
<feature type="domain" description="Calcineurin-like phosphoesterase" evidence="2">
    <location>
        <begin position="480"/>
        <end position="698"/>
    </location>
</feature>
<accession>A0A813G4G1</accession>
<dbReference type="Proteomes" id="UP000654075">
    <property type="component" value="Unassembled WGS sequence"/>
</dbReference>
<dbReference type="Gene3D" id="3.40.50.150">
    <property type="entry name" value="Vaccinia Virus protein VP39"/>
    <property type="match status" value="2"/>
</dbReference>
<dbReference type="SUPFAM" id="SSF56300">
    <property type="entry name" value="Metallo-dependent phosphatases"/>
    <property type="match status" value="1"/>
</dbReference>
<dbReference type="InterPro" id="IPR051693">
    <property type="entry name" value="UPF0046_metallophosphoest"/>
</dbReference>
<dbReference type="OrthoDB" id="630188at2759"/>
<dbReference type="InterPro" id="IPR029063">
    <property type="entry name" value="SAM-dependent_MTases_sf"/>
</dbReference>
<comment type="caution">
    <text evidence="4">The sequence shown here is derived from an EMBL/GenBank/DDBJ whole genome shotgun (WGS) entry which is preliminary data.</text>
</comment>
<keyword evidence="5" id="KW-1185">Reference proteome</keyword>